<accession>A0AAV6WH27</accession>
<dbReference type="EMBL" id="WHWC01000016">
    <property type="protein sequence ID" value="KAG8367069.1"/>
    <property type="molecule type" value="Genomic_DNA"/>
</dbReference>
<dbReference type="PANTHER" id="PTHR36796">
    <property type="entry name" value="PROTEIN KINASE SUPERFAMILY PROTEIN"/>
    <property type="match status" value="1"/>
</dbReference>
<sequence>MFGLPVELRCGESLMPLHSVTASALLNSKLSSKIGHWTFLSEEGDSRTLSEGLWRRARSSGAFTPMDKQVFGIANDVYETGLFFAYIAFIPFCEAGVMDSLSLRIALSCQRSYACIFADTVQLMDLGNGSSWELLQV</sequence>
<dbReference type="Proteomes" id="UP000826271">
    <property type="component" value="Unassembled WGS sequence"/>
</dbReference>
<organism evidence="1 2">
    <name type="scientific">Buddleja alternifolia</name>
    <dbReference type="NCBI Taxonomy" id="168488"/>
    <lineage>
        <taxon>Eukaryota</taxon>
        <taxon>Viridiplantae</taxon>
        <taxon>Streptophyta</taxon>
        <taxon>Embryophyta</taxon>
        <taxon>Tracheophyta</taxon>
        <taxon>Spermatophyta</taxon>
        <taxon>Magnoliopsida</taxon>
        <taxon>eudicotyledons</taxon>
        <taxon>Gunneridae</taxon>
        <taxon>Pentapetalae</taxon>
        <taxon>asterids</taxon>
        <taxon>lamiids</taxon>
        <taxon>Lamiales</taxon>
        <taxon>Scrophulariaceae</taxon>
        <taxon>Buddlejeae</taxon>
        <taxon>Buddleja</taxon>
    </lineage>
</organism>
<reference evidence="1" key="1">
    <citation type="submission" date="2019-10" db="EMBL/GenBank/DDBJ databases">
        <authorList>
            <person name="Zhang R."/>
            <person name="Pan Y."/>
            <person name="Wang J."/>
            <person name="Ma R."/>
            <person name="Yu S."/>
        </authorList>
    </citation>
    <scope>NUCLEOTIDE SEQUENCE</scope>
    <source>
        <strain evidence="1">LA-IB0</strain>
        <tissue evidence="1">Leaf</tissue>
    </source>
</reference>
<evidence type="ECO:0000313" key="1">
    <source>
        <dbReference type="EMBL" id="KAG8367069.1"/>
    </source>
</evidence>
<dbReference type="PANTHER" id="PTHR36796:SF1">
    <property type="entry name" value="PROTEIN KINASE SUPERFAMILY PROTEIN"/>
    <property type="match status" value="1"/>
</dbReference>
<comment type="caution">
    <text evidence="1">The sequence shown here is derived from an EMBL/GenBank/DDBJ whole genome shotgun (WGS) entry which is preliminary data.</text>
</comment>
<protein>
    <submittedName>
        <fullName evidence="1">Uncharacterized protein</fullName>
    </submittedName>
</protein>
<name>A0AAV6WH27_9LAMI</name>
<proteinExistence type="predicted"/>
<evidence type="ECO:0000313" key="2">
    <source>
        <dbReference type="Proteomes" id="UP000826271"/>
    </source>
</evidence>
<gene>
    <name evidence="1" type="ORF">BUALT_Bualt16G0034300</name>
</gene>
<dbReference type="AlphaFoldDB" id="A0AAV6WH27"/>
<dbReference type="GO" id="GO:0009507">
    <property type="term" value="C:chloroplast"/>
    <property type="evidence" value="ECO:0007669"/>
    <property type="project" value="TreeGrafter"/>
</dbReference>
<keyword evidence="2" id="KW-1185">Reference proteome</keyword>